<dbReference type="EMBL" id="MW520389">
    <property type="protein sequence ID" value="QRD99879.1"/>
    <property type="molecule type" value="Genomic_RNA"/>
</dbReference>
<organism evidence="1">
    <name type="scientific">Culex impudicus luteo-like virus</name>
    <dbReference type="NCBI Taxonomy" id="2805781"/>
    <lineage>
        <taxon>Viruses</taxon>
        <taxon>Riboviria</taxon>
        <taxon>Orthornavirae</taxon>
        <taxon>Kitrinoviricota</taxon>
        <taxon>Tolucaviricetes</taxon>
        <taxon>Tolivirales</taxon>
    </lineage>
</organism>
<accession>A0A889INX1</accession>
<reference evidence="1" key="1">
    <citation type="submission" date="2021-01" db="EMBL/GenBank/DDBJ databases">
        <authorList>
            <person name="Konstantinidis K."/>
            <person name="Dovrolis N."/>
            <person name="Kouvela A."/>
            <person name="Kassela K."/>
            <person name="Rosa Freitas M.G."/>
            <person name="Nearchou A."/>
            <person name="de Courcy Williams M."/>
            <person name="Veletza S."/>
            <person name="Mavromara P."/>
            <person name="Karakasiliotis I."/>
        </authorList>
    </citation>
    <scope>NUCLEOTIDE SEQUENCE</scope>
    <source>
        <strain evidence="1">SE2</strain>
    </source>
</reference>
<evidence type="ECO:0000313" key="1">
    <source>
        <dbReference type="EMBL" id="QRD99879.1"/>
    </source>
</evidence>
<sequence>MASLDGGSWILNRRSHLEPTQHPLAKQLVKVDVGRLVHYEPDLVGNPGEAPTINVDIGQQFSSDKEILQLVSTLSFNATAGDAAIVEHTFVFATDGEIVISVELGALNVVGARKPAPIVDVIPGQPTQTSFMVRVYGVYKAEAEQVELQFRYKVAKHRAVRAMRTCSAYVADSVRLQQFMGGGPGHVSCATFVVPL</sequence>
<name>A0A889INX1_9LUTE</name>
<protein>
    <submittedName>
        <fullName evidence="1">Uncharacterized protein</fullName>
    </submittedName>
</protein>
<proteinExistence type="predicted"/>